<evidence type="ECO:0000256" key="5">
    <source>
        <dbReference type="ARBA" id="ARBA00022729"/>
    </source>
</evidence>
<gene>
    <name evidence="18" type="ORF">V1478_008943</name>
</gene>
<dbReference type="AlphaFoldDB" id="A0ABD2AXM6"/>
<dbReference type="GO" id="GO:0007155">
    <property type="term" value="P:cell adhesion"/>
    <property type="evidence" value="ECO:0007669"/>
    <property type="project" value="UniProtKB-ARBA"/>
</dbReference>
<keyword evidence="14" id="KW-0393">Immunoglobulin domain</keyword>
<keyword evidence="5" id="KW-0732">Signal</keyword>
<evidence type="ECO:0000313" key="18">
    <source>
        <dbReference type="EMBL" id="KAL2724430.1"/>
    </source>
</evidence>
<evidence type="ECO:0000256" key="15">
    <source>
        <dbReference type="ARBA" id="ARBA00051722"/>
    </source>
</evidence>
<dbReference type="Pfam" id="PF13927">
    <property type="entry name" value="Ig_3"/>
    <property type="match status" value="1"/>
</dbReference>
<organism evidence="18 19">
    <name type="scientific">Vespula squamosa</name>
    <name type="common">Southern yellow jacket</name>
    <name type="synonym">Wasp</name>
    <dbReference type="NCBI Taxonomy" id="30214"/>
    <lineage>
        <taxon>Eukaryota</taxon>
        <taxon>Metazoa</taxon>
        <taxon>Ecdysozoa</taxon>
        <taxon>Arthropoda</taxon>
        <taxon>Hexapoda</taxon>
        <taxon>Insecta</taxon>
        <taxon>Pterygota</taxon>
        <taxon>Neoptera</taxon>
        <taxon>Endopterygota</taxon>
        <taxon>Hymenoptera</taxon>
        <taxon>Apocrita</taxon>
        <taxon>Aculeata</taxon>
        <taxon>Vespoidea</taxon>
        <taxon>Vespidae</taxon>
        <taxon>Vespinae</taxon>
        <taxon>Vespula</taxon>
    </lineage>
</organism>
<keyword evidence="6" id="KW-0677">Repeat</keyword>
<dbReference type="InterPro" id="IPR013783">
    <property type="entry name" value="Ig-like_fold"/>
</dbReference>
<dbReference type="PROSITE" id="PS50835">
    <property type="entry name" value="IG_LIKE"/>
    <property type="match status" value="1"/>
</dbReference>
<evidence type="ECO:0000256" key="7">
    <source>
        <dbReference type="ARBA" id="ARBA00022801"/>
    </source>
</evidence>
<dbReference type="InterPro" id="IPR036179">
    <property type="entry name" value="Ig-like_dom_sf"/>
</dbReference>
<keyword evidence="12" id="KW-0675">Receptor</keyword>
<comment type="caution">
    <text evidence="18">The sequence shown here is derived from an EMBL/GenBank/DDBJ whole genome shotgun (WGS) entry which is preliminary data.</text>
</comment>
<dbReference type="Proteomes" id="UP001607302">
    <property type="component" value="Unassembled WGS sequence"/>
</dbReference>
<feature type="domain" description="Fibronectin type-III" evidence="17">
    <location>
        <begin position="248"/>
        <end position="342"/>
    </location>
</feature>
<comment type="similarity">
    <text evidence="2">Belongs to the protein-tyrosine phosphatase family. Receptor class 2A subfamily.</text>
</comment>
<dbReference type="InterPro" id="IPR036116">
    <property type="entry name" value="FN3_sf"/>
</dbReference>
<dbReference type="EMBL" id="JAUDFV010000139">
    <property type="protein sequence ID" value="KAL2724430.1"/>
    <property type="molecule type" value="Genomic_DNA"/>
</dbReference>
<accession>A0ABD2AXM6</accession>
<dbReference type="Pfam" id="PF00041">
    <property type="entry name" value="fn3"/>
    <property type="match status" value="4"/>
</dbReference>
<feature type="domain" description="Fibronectin type-III" evidence="17">
    <location>
        <begin position="141"/>
        <end position="231"/>
    </location>
</feature>
<evidence type="ECO:0000313" key="19">
    <source>
        <dbReference type="Proteomes" id="UP001607302"/>
    </source>
</evidence>
<evidence type="ECO:0000256" key="11">
    <source>
        <dbReference type="ARBA" id="ARBA00023157"/>
    </source>
</evidence>
<keyword evidence="8" id="KW-0904">Protein phosphatase</keyword>
<dbReference type="GO" id="GO:0004725">
    <property type="term" value="F:protein tyrosine phosphatase activity"/>
    <property type="evidence" value="ECO:0007669"/>
    <property type="project" value="UniProtKB-EC"/>
</dbReference>
<evidence type="ECO:0000256" key="14">
    <source>
        <dbReference type="ARBA" id="ARBA00023319"/>
    </source>
</evidence>
<dbReference type="FunFam" id="2.60.40.10:FF:001197">
    <property type="entry name" value="tyrosine-protein phosphatase Lar isoform X1"/>
    <property type="match status" value="1"/>
</dbReference>
<evidence type="ECO:0000256" key="2">
    <source>
        <dbReference type="ARBA" id="ARBA00010504"/>
    </source>
</evidence>
<keyword evidence="4" id="KW-0812">Transmembrane</keyword>
<sequence>MKQTLPIMSLGRDSYYFTNSTLQITNSISSDQAKYECVANNSVGTEYSKSTLLYVKVRRVAPSFSIPPPTLSEVTLGASLNLNCVAVGAPMPVVQWRKYPATDITPDDNLPVGKNVLYLTDIQESANYTCTASSPIALPGPPENIQVSDITATSVKLSWSYKGPDELQYYVIQHKPKQANQPFTEISGITTMYYHVRGLSPYTEYELYVIAVNHIGRGPPSAPVTVTTGETSQYYEKNIVTVMKPGTAPRKVQVRPLSSSTMVIQWDEPETPNGQVTGYKVYYTMDPNQPMASWQFQMVDNSQLTTLSDLTPHTIYTIRVQALTSVGPGPLSAPIQIKTQQGVPSQPEMLTVVDVGETKVTLRWSKPAHSSENILSYELYWNDTYAKEKHHRRIPVTENYTLTGLYPNTLYYIWLAARSQRGEGATTIPCPVRTKQYVPGAPPRNVTGQAISPTSILVTWEPPPAERSNGRISYYRLQVVESGRSDSEAKVIKLNQTRFVLDELKKWTEYRIWVLAGTSVGDGPPSYPISVRTHEDVN</sequence>
<evidence type="ECO:0000256" key="13">
    <source>
        <dbReference type="ARBA" id="ARBA00023180"/>
    </source>
</evidence>
<keyword evidence="19" id="KW-1185">Reference proteome</keyword>
<evidence type="ECO:0000256" key="1">
    <source>
        <dbReference type="ARBA" id="ARBA00004167"/>
    </source>
</evidence>
<evidence type="ECO:0000256" key="9">
    <source>
        <dbReference type="ARBA" id="ARBA00022989"/>
    </source>
</evidence>
<dbReference type="SMART" id="SM00060">
    <property type="entry name" value="FN3"/>
    <property type="match status" value="4"/>
</dbReference>
<evidence type="ECO:0000259" key="16">
    <source>
        <dbReference type="PROSITE" id="PS50835"/>
    </source>
</evidence>
<dbReference type="SUPFAM" id="SSF49265">
    <property type="entry name" value="Fibronectin type III"/>
    <property type="match status" value="2"/>
</dbReference>
<keyword evidence="11" id="KW-1015">Disulfide bond</keyword>
<protein>
    <recommendedName>
        <fullName evidence="3">protein-tyrosine-phosphatase</fullName>
        <ecNumber evidence="3">3.1.3.48</ecNumber>
    </recommendedName>
</protein>
<evidence type="ECO:0000256" key="12">
    <source>
        <dbReference type="ARBA" id="ARBA00023170"/>
    </source>
</evidence>
<evidence type="ECO:0000256" key="4">
    <source>
        <dbReference type="ARBA" id="ARBA00022692"/>
    </source>
</evidence>
<dbReference type="SMART" id="SM00409">
    <property type="entry name" value="IG"/>
    <property type="match status" value="2"/>
</dbReference>
<dbReference type="FunFam" id="2.60.40.10:FF:000551">
    <property type="entry name" value="Protogenin A"/>
    <property type="match status" value="1"/>
</dbReference>
<dbReference type="SMART" id="SM00408">
    <property type="entry name" value="IGc2"/>
    <property type="match status" value="1"/>
</dbReference>
<dbReference type="Gene3D" id="2.60.40.10">
    <property type="entry name" value="Immunoglobulins"/>
    <property type="match status" value="6"/>
</dbReference>
<dbReference type="FunFam" id="2.60.40.10:FF:001564">
    <property type="entry name" value="tyrosine-protein phosphatase Lar isoform X4"/>
    <property type="match status" value="1"/>
</dbReference>
<dbReference type="FunFam" id="2.60.40.10:FF:001111">
    <property type="entry name" value="tyrosine-protein phosphatase Lar isoform X1"/>
    <property type="match status" value="1"/>
</dbReference>
<proteinExistence type="inferred from homology"/>
<dbReference type="GO" id="GO:0016020">
    <property type="term" value="C:membrane"/>
    <property type="evidence" value="ECO:0007669"/>
    <property type="project" value="UniProtKB-SubCell"/>
</dbReference>
<dbReference type="InterPro" id="IPR003598">
    <property type="entry name" value="Ig_sub2"/>
</dbReference>
<dbReference type="InterPro" id="IPR003961">
    <property type="entry name" value="FN3_dom"/>
</dbReference>
<dbReference type="PROSITE" id="PS50853">
    <property type="entry name" value="FN3"/>
    <property type="match status" value="4"/>
</dbReference>
<dbReference type="EC" id="3.1.3.48" evidence="3"/>
<keyword evidence="13" id="KW-0325">Glycoprotein</keyword>
<dbReference type="SUPFAM" id="SSF48726">
    <property type="entry name" value="Immunoglobulin"/>
    <property type="match status" value="2"/>
</dbReference>
<keyword evidence="7" id="KW-0378">Hydrolase</keyword>
<comment type="catalytic activity">
    <reaction evidence="15">
        <text>O-phospho-L-tyrosyl-[protein] + H2O = L-tyrosyl-[protein] + phosphate</text>
        <dbReference type="Rhea" id="RHEA:10684"/>
        <dbReference type="Rhea" id="RHEA-COMP:10136"/>
        <dbReference type="Rhea" id="RHEA-COMP:20101"/>
        <dbReference type="ChEBI" id="CHEBI:15377"/>
        <dbReference type="ChEBI" id="CHEBI:43474"/>
        <dbReference type="ChEBI" id="CHEBI:46858"/>
        <dbReference type="ChEBI" id="CHEBI:61978"/>
        <dbReference type="EC" id="3.1.3.48"/>
    </reaction>
</comment>
<dbReference type="FunFam" id="2.60.40.10:FF:000010">
    <property type="entry name" value="receptor-type tyrosine-protein phosphatase delta isoform X1"/>
    <property type="match status" value="1"/>
</dbReference>
<feature type="domain" description="Fibronectin type-III" evidence="17">
    <location>
        <begin position="442"/>
        <end position="536"/>
    </location>
</feature>
<evidence type="ECO:0000256" key="6">
    <source>
        <dbReference type="ARBA" id="ARBA00022737"/>
    </source>
</evidence>
<evidence type="ECO:0000256" key="8">
    <source>
        <dbReference type="ARBA" id="ARBA00022912"/>
    </source>
</evidence>
<evidence type="ECO:0000259" key="17">
    <source>
        <dbReference type="PROSITE" id="PS50853"/>
    </source>
</evidence>
<dbReference type="InterPro" id="IPR003599">
    <property type="entry name" value="Ig_sub"/>
</dbReference>
<feature type="domain" description="Ig-like" evidence="16">
    <location>
        <begin position="62"/>
        <end position="148"/>
    </location>
</feature>
<dbReference type="PANTHER" id="PTHR44170">
    <property type="entry name" value="PROTEIN SIDEKICK"/>
    <property type="match status" value="1"/>
</dbReference>
<dbReference type="PANTHER" id="PTHR44170:SF57">
    <property type="entry name" value="PROTEIN TYROSINE PHOSPHATASE RECEPTOR TYPE S"/>
    <property type="match status" value="1"/>
</dbReference>
<dbReference type="InterPro" id="IPR007110">
    <property type="entry name" value="Ig-like_dom"/>
</dbReference>
<evidence type="ECO:0000256" key="3">
    <source>
        <dbReference type="ARBA" id="ARBA00013064"/>
    </source>
</evidence>
<reference evidence="18 19" key="1">
    <citation type="journal article" date="2024" name="Ann. Entomol. Soc. Am.">
        <title>Genomic analyses of the southern and eastern yellowjacket wasps (Hymenoptera: Vespidae) reveal evolutionary signatures of social life.</title>
        <authorList>
            <person name="Catto M.A."/>
            <person name="Caine P.B."/>
            <person name="Orr S.E."/>
            <person name="Hunt B.G."/>
            <person name="Goodisman M.A.D."/>
        </authorList>
    </citation>
    <scope>NUCLEOTIDE SEQUENCE [LARGE SCALE GENOMIC DNA]</scope>
    <source>
        <strain evidence="18">233</strain>
        <tissue evidence="18">Head and thorax</tissue>
    </source>
</reference>
<comment type="subcellular location">
    <subcellularLocation>
        <location evidence="1">Membrane</location>
        <topology evidence="1">Single-pass membrane protein</topology>
    </subcellularLocation>
</comment>
<feature type="domain" description="Fibronectin type-III" evidence="17">
    <location>
        <begin position="346"/>
        <end position="437"/>
    </location>
</feature>
<dbReference type="CDD" id="cd00063">
    <property type="entry name" value="FN3"/>
    <property type="match status" value="4"/>
</dbReference>
<evidence type="ECO:0000256" key="10">
    <source>
        <dbReference type="ARBA" id="ARBA00023136"/>
    </source>
</evidence>
<keyword evidence="10" id="KW-0472">Membrane</keyword>
<name>A0ABD2AXM6_VESSQ</name>
<keyword evidence="9" id="KW-1133">Transmembrane helix</keyword>